<dbReference type="EMBL" id="CP007536">
    <property type="protein sequence ID" value="AIC14667.1"/>
    <property type="molecule type" value="Genomic_DNA"/>
</dbReference>
<feature type="domain" description="HIT" evidence="5">
    <location>
        <begin position="6"/>
        <end position="113"/>
    </location>
</feature>
<dbReference type="RefSeq" id="WP_075053836.1">
    <property type="nucleotide sequence ID" value="NZ_CP007536.1"/>
</dbReference>
<dbReference type="InterPro" id="IPR036265">
    <property type="entry name" value="HIT-like_sf"/>
</dbReference>
<dbReference type="InterPro" id="IPR019808">
    <property type="entry name" value="Histidine_triad_CS"/>
</dbReference>
<evidence type="ECO:0000256" key="1">
    <source>
        <dbReference type="PIRSR" id="PIRSR601310-1"/>
    </source>
</evidence>
<evidence type="ECO:0000256" key="2">
    <source>
        <dbReference type="PIRSR" id="PIRSR601310-3"/>
    </source>
</evidence>
<dbReference type="PROSITE" id="PS00892">
    <property type="entry name" value="HIT_1"/>
    <property type="match status" value="1"/>
</dbReference>
<dbReference type="InterPro" id="IPR001310">
    <property type="entry name" value="Histidine_triad_HIT"/>
</dbReference>
<dbReference type="STRING" id="926571.NVIE_004710"/>
<dbReference type="PROSITE" id="PS51084">
    <property type="entry name" value="HIT_2"/>
    <property type="match status" value="1"/>
</dbReference>
<dbReference type="GeneID" id="74945733"/>
<accession>A0A060HN65</accession>
<protein>
    <submittedName>
        <fullName evidence="6">Putative histidine triad protein</fullName>
    </submittedName>
</protein>
<organism evidence="6 7">
    <name type="scientific">Nitrososphaera viennensis EN76</name>
    <dbReference type="NCBI Taxonomy" id="926571"/>
    <lineage>
        <taxon>Archaea</taxon>
        <taxon>Nitrososphaerota</taxon>
        <taxon>Nitrososphaeria</taxon>
        <taxon>Nitrososphaerales</taxon>
        <taxon>Nitrososphaeraceae</taxon>
        <taxon>Nitrososphaera</taxon>
    </lineage>
</organism>
<dbReference type="InterPro" id="IPR011146">
    <property type="entry name" value="HIT-like"/>
</dbReference>
<evidence type="ECO:0000256" key="3">
    <source>
        <dbReference type="PROSITE-ProRule" id="PRU00464"/>
    </source>
</evidence>
<sequence>MPKPCIFCSIIAGELPSAQVYKDEDLLVIMDKYPINPGHTLVIPTKHHDTLLDMPPAEVAKLYAAVPRIARAVVAAVDADGFNVGQNNGIAANQIIPHVHVHVVPRFADDSPDGKWPSRHVAPEEELEKMAQKVKQKLTPLRAK</sequence>
<dbReference type="OrthoDB" id="26806at2157"/>
<dbReference type="AlphaFoldDB" id="A0A060HN65"/>
<gene>
    <name evidence="6" type="ORF">NVIE_004710</name>
</gene>
<name>A0A060HN65_9ARCH</name>
<dbReference type="Pfam" id="PF01230">
    <property type="entry name" value="HIT"/>
    <property type="match status" value="1"/>
</dbReference>
<dbReference type="PRINTS" id="PR00332">
    <property type="entry name" value="HISTRIAD"/>
</dbReference>
<evidence type="ECO:0000313" key="6">
    <source>
        <dbReference type="EMBL" id="AIC14667.1"/>
    </source>
</evidence>
<dbReference type="PANTHER" id="PTHR46648">
    <property type="entry name" value="HIT FAMILY PROTEIN 1"/>
    <property type="match status" value="1"/>
</dbReference>
<keyword evidence="7" id="KW-1185">Reference proteome</keyword>
<dbReference type="GO" id="GO:0003824">
    <property type="term" value="F:catalytic activity"/>
    <property type="evidence" value="ECO:0007669"/>
    <property type="project" value="InterPro"/>
</dbReference>
<reference evidence="6 7" key="1">
    <citation type="journal article" date="2014" name="Int. J. Syst. Evol. Microbiol.">
        <title>Nitrososphaera viennensis gen. nov., sp. nov., an aerobic and mesophilic, ammonia-oxidizing archaeon from soil and a member of the archaeal phylum Thaumarchaeota.</title>
        <authorList>
            <person name="Stieglmeier M."/>
            <person name="Klingl A."/>
            <person name="Alves R.J."/>
            <person name="Rittmann S.K."/>
            <person name="Melcher M."/>
            <person name="Leisch N."/>
            <person name="Schleper C."/>
        </authorList>
    </citation>
    <scope>NUCLEOTIDE SEQUENCE [LARGE SCALE GENOMIC DNA]</scope>
    <source>
        <strain evidence="6">EN76</strain>
    </source>
</reference>
<dbReference type="HOGENOM" id="CLU_056776_3_3_2"/>
<evidence type="ECO:0000313" key="7">
    <source>
        <dbReference type="Proteomes" id="UP000027093"/>
    </source>
</evidence>
<proteinExistence type="predicted"/>
<feature type="short sequence motif" description="Histidine triad motif" evidence="2 3">
    <location>
        <begin position="98"/>
        <end position="102"/>
    </location>
</feature>
<dbReference type="PANTHER" id="PTHR46648:SF1">
    <property type="entry name" value="ADENOSINE 5'-MONOPHOSPHORAMIDASE HNT1"/>
    <property type="match status" value="1"/>
</dbReference>
<evidence type="ECO:0000259" key="5">
    <source>
        <dbReference type="PROSITE" id="PS51084"/>
    </source>
</evidence>
<evidence type="ECO:0000256" key="4">
    <source>
        <dbReference type="SAM" id="MobiDB-lite"/>
    </source>
</evidence>
<dbReference type="Gene3D" id="3.30.428.10">
    <property type="entry name" value="HIT-like"/>
    <property type="match status" value="1"/>
</dbReference>
<dbReference type="Proteomes" id="UP000027093">
    <property type="component" value="Chromosome"/>
</dbReference>
<dbReference type="KEGG" id="nvn:NVIE_004710"/>
<feature type="region of interest" description="Disordered" evidence="4">
    <location>
        <begin position="110"/>
        <end position="144"/>
    </location>
</feature>
<feature type="active site" description="Tele-AMP-histidine intermediate" evidence="1">
    <location>
        <position position="100"/>
    </location>
</feature>
<dbReference type="GO" id="GO:0009117">
    <property type="term" value="P:nucleotide metabolic process"/>
    <property type="evidence" value="ECO:0007669"/>
    <property type="project" value="TreeGrafter"/>
</dbReference>
<dbReference type="SUPFAM" id="SSF54197">
    <property type="entry name" value="HIT-like"/>
    <property type="match status" value="1"/>
</dbReference>